<protein>
    <submittedName>
        <fullName evidence="1">Uncharacterized protein</fullName>
    </submittedName>
</protein>
<comment type="caution">
    <text evidence="1">The sequence shown here is derived from an EMBL/GenBank/DDBJ whole genome shotgun (WGS) entry which is preliminary data.</text>
</comment>
<organism evidence="1 2">
    <name type="scientific">Pholiota conissans</name>
    <dbReference type="NCBI Taxonomy" id="109636"/>
    <lineage>
        <taxon>Eukaryota</taxon>
        <taxon>Fungi</taxon>
        <taxon>Dikarya</taxon>
        <taxon>Basidiomycota</taxon>
        <taxon>Agaricomycotina</taxon>
        <taxon>Agaricomycetes</taxon>
        <taxon>Agaricomycetidae</taxon>
        <taxon>Agaricales</taxon>
        <taxon>Agaricineae</taxon>
        <taxon>Strophariaceae</taxon>
        <taxon>Pholiota</taxon>
    </lineage>
</organism>
<sequence length="232" mass="25935">MAFHGHRSDLTFPDDDIFATSISLPQHLLRVPPITDAEILYREPFPVEYLSRYSLEALYFASESTTQWTETHLNLLPVSTSDSESYVQSHGGFTFIKELYCIACPYINSHKCQGQGQGQGQGVGTSLAATGSANTLQSYGPDPQLQRAFLHFLVRNRRFLQSLPDSTTSSIAKIKQAFEQNSLTFDHSADLDIIIQQFKAEVATLAIRRECDLKKKNATSTDKFIISAHILD</sequence>
<evidence type="ECO:0000313" key="2">
    <source>
        <dbReference type="Proteomes" id="UP000807469"/>
    </source>
</evidence>
<proteinExistence type="predicted"/>
<name>A0A9P5YLM8_9AGAR</name>
<accession>A0A9P5YLM8</accession>
<keyword evidence="2" id="KW-1185">Reference proteome</keyword>
<gene>
    <name evidence="1" type="ORF">BDN70DRAFT_998576</name>
</gene>
<dbReference type="EMBL" id="MU155660">
    <property type="protein sequence ID" value="KAF9471574.1"/>
    <property type="molecule type" value="Genomic_DNA"/>
</dbReference>
<reference evidence="1" key="1">
    <citation type="submission" date="2020-11" db="EMBL/GenBank/DDBJ databases">
        <authorList>
            <consortium name="DOE Joint Genome Institute"/>
            <person name="Ahrendt S."/>
            <person name="Riley R."/>
            <person name="Andreopoulos W."/>
            <person name="Labutti K."/>
            <person name="Pangilinan J."/>
            <person name="Ruiz-Duenas F.J."/>
            <person name="Barrasa J.M."/>
            <person name="Sanchez-Garcia M."/>
            <person name="Camarero S."/>
            <person name="Miyauchi S."/>
            <person name="Serrano A."/>
            <person name="Linde D."/>
            <person name="Babiker R."/>
            <person name="Drula E."/>
            <person name="Ayuso-Fernandez I."/>
            <person name="Pacheco R."/>
            <person name="Padilla G."/>
            <person name="Ferreira P."/>
            <person name="Barriuso J."/>
            <person name="Kellner H."/>
            <person name="Castanera R."/>
            <person name="Alfaro M."/>
            <person name="Ramirez L."/>
            <person name="Pisabarro A.G."/>
            <person name="Kuo A."/>
            <person name="Tritt A."/>
            <person name="Lipzen A."/>
            <person name="He G."/>
            <person name="Yan M."/>
            <person name="Ng V."/>
            <person name="Cullen D."/>
            <person name="Martin F."/>
            <person name="Rosso M.-N."/>
            <person name="Henrissat B."/>
            <person name="Hibbett D."/>
            <person name="Martinez A.T."/>
            <person name="Grigoriev I.V."/>
        </authorList>
    </citation>
    <scope>NUCLEOTIDE SEQUENCE</scope>
    <source>
        <strain evidence="1">CIRM-BRFM 674</strain>
    </source>
</reference>
<dbReference type="Proteomes" id="UP000807469">
    <property type="component" value="Unassembled WGS sequence"/>
</dbReference>
<evidence type="ECO:0000313" key="1">
    <source>
        <dbReference type="EMBL" id="KAF9471574.1"/>
    </source>
</evidence>
<dbReference type="AlphaFoldDB" id="A0A9P5YLM8"/>